<name>A0A8K0TWB8_9PEZI</name>
<dbReference type="OrthoDB" id="310895at2759"/>
<reference evidence="5" key="1">
    <citation type="journal article" date="2021" name="Nat. Commun.">
        <title>Genetic determinants of endophytism in the Arabidopsis root mycobiome.</title>
        <authorList>
            <person name="Mesny F."/>
            <person name="Miyauchi S."/>
            <person name="Thiergart T."/>
            <person name="Pickel B."/>
            <person name="Atanasova L."/>
            <person name="Karlsson M."/>
            <person name="Huettel B."/>
            <person name="Barry K.W."/>
            <person name="Haridas S."/>
            <person name="Chen C."/>
            <person name="Bauer D."/>
            <person name="Andreopoulos W."/>
            <person name="Pangilinan J."/>
            <person name="LaButti K."/>
            <person name="Riley R."/>
            <person name="Lipzen A."/>
            <person name="Clum A."/>
            <person name="Drula E."/>
            <person name="Henrissat B."/>
            <person name="Kohler A."/>
            <person name="Grigoriev I.V."/>
            <person name="Martin F.M."/>
            <person name="Hacquard S."/>
        </authorList>
    </citation>
    <scope>NUCLEOTIDE SEQUENCE</scope>
    <source>
        <strain evidence="5">MPI-CAGE-AT-0016</strain>
    </source>
</reference>
<keyword evidence="3" id="KW-0560">Oxidoreductase</keyword>
<dbReference type="GO" id="GO:0009450">
    <property type="term" value="P:gamma-aminobutyric acid catabolic process"/>
    <property type="evidence" value="ECO:0007669"/>
    <property type="project" value="TreeGrafter"/>
</dbReference>
<comment type="similarity">
    <text evidence="1">Belongs to the aldehyde dehydrogenase family.</text>
</comment>
<accession>A0A8K0TWB8</accession>
<feature type="domain" description="Aldehyde dehydrogenase" evidence="4">
    <location>
        <begin position="30"/>
        <end position="484"/>
    </location>
</feature>
<dbReference type="Proteomes" id="UP000813385">
    <property type="component" value="Unassembled WGS sequence"/>
</dbReference>
<organism evidence="5 6">
    <name type="scientific">Plectosphaerella cucumerina</name>
    <dbReference type="NCBI Taxonomy" id="40658"/>
    <lineage>
        <taxon>Eukaryota</taxon>
        <taxon>Fungi</taxon>
        <taxon>Dikarya</taxon>
        <taxon>Ascomycota</taxon>
        <taxon>Pezizomycotina</taxon>
        <taxon>Sordariomycetes</taxon>
        <taxon>Hypocreomycetidae</taxon>
        <taxon>Glomerellales</taxon>
        <taxon>Plectosphaerellaceae</taxon>
        <taxon>Plectosphaerella</taxon>
    </lineage>
</organism>
<evidence type="ECO:0000313" key="5">
    <source>
        <dbReference type="EMBL" id="KAH7376901.1"/>
    </source>
</evidence>
<protein>
    <submittedName>
        <fullName evidence="5">Aldehyde/histidinol dehydrogenase</fullName>
    </submittedName>
</protein>
<dbReference type="SUPFAM" id="SSF53720">
    <property type="entry name" value="ALDH-like"/>
    <property type="match status" value="1"/>
</dbReference>
<dbReference type="InterPro" id="IPR015590">
    <property type="entry name" value="Aldehyde_DH_dom"/>
</dbReference>
<dbReference type="FunFam" id="3.40.605.10:FF:000012">
    <property type="entry name" value="NAD-dependent succinate-semialdehyde dehydrogenase"/>
    <property type="match status" value="1"/>
</dbReference>
<dbReference type="CDD" id="cd07105">
    <property type="entry name" value="ALDH_SaliADH"/>
    <property type="match status" value="1"/>
</dbReference>
<dbReference type="PANTHER" id="PTHR43353:SF6">
    <property type="entry name" value="CYTOPLASMIC ALDEHYDE DEHYDROGENASE (EUROFUNG)"/>
    <property type="match status" value="1"/>
</dbReference>
<sequence>MTSGNSTDAIPAHAAFTVPLIINGKEITSTSTFQVINPATGANLWEASSVSAVDAVQAVDAAQSAFESWSQTKPAYRKGILLRAADLLLSRKEELLSYQSHETGAGRPFMEVNIRAAVGILQDIAGRLEAALQGSVPVAEEEGTHAMMVKEPYGVILAIAPWNAPIVLGIRSVAFALATGNTAVLKGSELSPRTFWAIGDLFREAGLPAGCLNVIYHRPSDAADVTSALIAHRAVKKINFTGSTLVGGIIASLAGKHVKPVLLELGGKASAIVLKDADIGNAASGCANGAFIHGGQVCMSTERILVHKSIAAEFGEALIQVTRQRYGSAVSPYVLINAAAVAKNKKLVSDAVAKGAKVLHGDAAAPEDQPTKMRAVIVSEVSKEMDLFHYESFGPTVSVVTFETEAEALALANDTDYGLSGAVYSRDLAAALRVARGYETGAVHINSMTVHDEPSLVHGGVKKSGYGRFNGAQGLDEFLRYKTITWKAS</sequence>
<evidence type="ECO:0000313" key="6">
    <source>
        <dbReference type="Proteomes" id="UP000813385"/>
    </source>
</evidence>
<evidence type="ECO:0000256" key="3">
    <source>
        <dbReference type="ARBA" id="ARBA00023002"/>
    </source>
</evidence>
<evidence type="ECO:0000259" key="4">
    <source>
        <dbReference type="Pfam" id="PF00171"/>
    </source>
</evidence>
<dbReference type="InterPro" id="IPR016162">
    <property type="entry name" value="Ald_DH_N"/>
</dbReference>
<dbReference type="PANTHER" id="PTHR43353">
    <property type="entry name" value="SUCCINATE-SEMIALDEHYDE DEHYDROGENASE, MITOCHONDRIAL"/>
    <property type="match status" value="1"/>
</dbReference>
<evidence type="ECO:0000256" key="2">
    <source>
        <dbReference type="ARBA" id="ARBA00022857"/>
    </source>
</evidence>
<keyword evidence="2" id="KW-0521">NADP</keyword>
<dbReference type="Gene3D" id="3.40.309.10">
    <property type="entry name" value="Aldehyde Dehydrogenase, Chain A, domain 2"/>
    <property type="match status" value="1"/>
</dbReference>
<comment type="caution">
    <text evidence="5">The sequence shown here is derived from an EMBL/GenBank/DDBJ whole genome shotgun (WGS) entry which is preliminary data.</text>
</comment>
<dbReference type="InterPro" id="IPR016163">
    <property type="entry name" value="Ald_DH_C"/>
</dbReference>
<gene>
    <name evidence="5" type="ORF">B0T11DRAFT_335971</name>
</gene>
<dbReference type="AlphaFoldDB" id="A0A8K0TWB8"/>
<dbReference type="InterPro" id="IPR016161">
    <property type="entry name" value="Ald_DH/histidinol_DH"/>
</dbReference>
<dbReference type="Pfam" id="PF00171">
    <property type="entry name" value="Aldedh"/>
    <property type="match status" value="1"/>
</dbReference>
<keyword evidence="6" id="KW-1185">Reference proteome</keyword>
<proteinExistence type="inferred from homology"/>
<dbReference type="Gene3D" id="3.40.605.10">
    <property type="entry name" value="Aldehyde Dehydrogenase, Chain A, domain 1"/>
    <property type="match status" value="1"/>
</dbReference>
<evidence type="ECO:0000256" key="1">
    <source>
        <dbReference type="ARBA" id="ARBA00009986"/>
    </source>
</evidence>
<dbReference type="EMBL" id="JAGPXD010000001">
    <property type="protein sequence ID" value="KAH7376901.1"/>
    <property type="molecule type" value="Genomic_DNA"/>
</dbReference>
<dbReference type="InterPro" id="IPR050740">
    <property type="entry name" value="Aldehyde_DH_Superfamily"/>
</dbReference>
<dbReference type="GO" id="GO:0004777">
    <property type="term" value="F:succinate-semialdehyde dehydrogenase (NAD+) activity"/>
    <property type="evidence" value="ECO:0007669"/>
    <property type="project" value="TreeGrafter"/>
</dbReference>